<feature type="domain" description="SF3 helicase" evidence="4">
    <location>
        <begin position="182"/>
        <end position="344"/>
    </location>
</feature>
<evidence type="ECO:0000259" key="4">
    <source>
        <dbReference type="PROSITE" id="PS51206"/>
    </source>
</evidence>
<name>A0ABU4NTB4_9ACTN</name>
<gene>
    <name evidence="5" type="ORF">PV662_37485</name>
</gene>
<dbReference type="InterPro" id="IPR006500">
    <property type="entry name" value="Helicase_put_C_phage/plasmid"/>
</dbReference>
<keyword evidence="2" id="KW-0378">Hydrolase</keyword>
<protein>
    <submittedName>
        <fullName evidence="5">Phage/plasmid primase, P4 family</fullName>
    </submittedName>
</protein>
<dbReference type="SMART" id="SM00885">
    <property type="entry name" value="D5_N"/>
    <property type="match status" value="1"/>
</dbReference>
<dbReference type="InterPro" id="IPR014015">
    <property type="entry name" value="Helicase_SF3_DNA-vir"/>
</dbReference>
<reference evidence="5 6" key="1">
    <citation type="journal article" date="2023" name="Microb. Genom.">
        <title>Mesoterricola silvestris gen. nov., sp. nov., Mesoterricola sediminis sp. nov., Geothrix oryzae sp. nov., Geothrix edaphica sp. nov., Geothrix rubra sp. nov., and Geothrix limicola sp. nov., six novel members of Acidobacteriota isolated from soils.</title>
        <authorList>
            <person name="Weisberg A.J."/>
            <person name="Pearce E."/>
            <person name="Kramer C.G."/>
            <person name="Chang J.H."/>
            <person name="Clarke C.R."/>
        </authorList>
    </citation>
    <scope>NUCLEOTIDE SEQUENCE [LARGE SCALE GENOMIC DNA]</scope>
    <source>
        <strain evidence="5 6">ID09-01A</strain>
    </source>
</reference>
<dbReference type="InterPro" id="IPR027417">
    <property type="entry name" value="P-loop_NTPase"/>
</dbReference>
<organism evidence="5 6">
    <name type="scientific">Streptomyces europaeiscabiei</name>
    <dbReference type="NCBI Taxonomy" id="146819"/>
    <lineage>
        <taxon>Bacteria</taxon>
        <taxon>Bacillati</taxon>
        <taxon>Actinomycetota</taxon>
        <taxon>Actinomycetes</taxon>
        <taxon>Kitasatosporales</taxon>
        <taxon>Streptomycetaceae</taxon>
        <taxon>Streptomyces</taxon>
    </lineage>
</organism>
<dbReference type="PROSITE" id="PS51206">
    <property type="entry name" value="SF3_HELICASE_1"/>
    <property type="match status" value="1"/>
</dbReference>
<dbReference type="PANTHER" id="PTHR35372:SF2">
    <property type="entry name" value="SF3 HELICASE DOMAIN-CONTAINING PROTEIN"/>
    <property type="match status" value="1"/>
</dbReference>
<dbReference type="InterPro" id="IPR014818">
    <property type="entry name" value="Phage/plasmid_primase_P4_C"/>
</dbReference>
<evidence type="ECO:0000313" key="5">
    <source>
        <dbReference type="EMBL" id="MDX3705343.1"/>
    </source>
</evidence>
<evidence type="ECO:0000313" key="6">
    <source>
        <dbReference type="Proteomes" id="UP001271274"/>
    </source>
</evidence>
<keyword evidence="3" id="KW-0067">ATP-binding</keyword>
<proteinExistence type="predicted"/>
<evidence type="ECO:0000256" key="3">
    <source>
        <dbReference type="ARBA" id="ARBA00022840"/>
    </source>
</evidence>
<keyword evidence="6" id="KW-1185">Reference proteome</keyword>
<evidence type="ECO:0000256" key="2">
    <source>
        <dbReference type="ARBA" id="ARBA00022801"/>
    </source>
</evidence>
<evidence type="ECO:0000256" key="1">
    <source>
        <dbReference type="ARBA" id="ARBA00022741"/>
    </source>
</evidence>
<accession>A0ABU4NTB4</accession>
<comment type="caution">
    <text evidence="5">The sequence shown here is derived from an EMBL/GenBank/DDBJ whole genome shotgun (WGS) entry which is preliminary data.</text>
</comment>
<dbReference type="RefSeq" id="WP_319063415.1">
    <property type="nucleotide sequence ID" value="NZ_JARAYT010000010.1"/>
</dbReference>
<sequence>MTEFNDAYWTRTAKDINVSHEVRHANFAKFVAEHSAHSLKFVTGLGWYRWTGKVWAPTGDDGAALQAITEASDALIQRMRDSEDDRGWAGAAVGKMLNGRERSVIVREMAARPEFRASVDDFDTARHLLSFANGTVDLRSGELRSHDPADMLTLCALVDYVPDAPAPRWERFIDEIFPGKPDLQDYYQRFLGLCITGEVRDHVLGVWYGANGRNGKGCTVRTLQAAFGPEIVREVDFGLYEGGRGRDPHTEQLAALRGARMVVAQEGEADVPMNTARLKKHSGGDRIQARHLYGREFTFMPTFTLVLATNHLPEFSAGGAALWARTKAILFGESFTGDRVDPELEPTIQGPEIEGVAAWVVRGAVAYYSAGRLADIDEVTQATEMHKAEVDPLRALVGELFEYDDGAEVRRSDFNRRLKDWRDDNGDKSARYSPGNVKRQLMNQGVTERQKKGEGWMLVGVRFPEEKPSAMAAEGVTDIFGQPA</sequence>
<dbReference type="EMBL" id="JARAYU010000018">
    <property type="protein sequence ID" value="MDX3705343.1"/>
    <property type="molecule type" value="Genomic_DNA"/>
</dbReference>
<keyword evidence="1" id="KW-0547">Nucleotide-binding</keyword>
<dbReference type="PANTHER" id="PTHR35372">
    <property type="entry name" value="ATP BINDING PROTEIN-RELATED"/>
    <property type="match status" value="1"/>
</dbReference>
<dbReference type="Pfam" id="PF08706">
    <property type="entry name" value="D5_N"/>
    <property type="match status" value="1"/>
</dbReference>
<dbReference type="InterPro" id="IPR051620">
    <property type="entry name" value="ORF904-like_C"/>
</dbReference>
<dbReference type="Proteomes" id="UP001271274">
    <property type="component" value="Unassembled WGS sequence"/>
</dbReference>
<dbReference type="Gene3D" id="3.40.50.300">
    <property type="entry name" value="P-loop containing nucleotide triphosphate hydrolases"/>
    <property type="match status" value="1"/>
</dbReference>
<dbReference type="NCBIfam" id="TIGR01613">
    <property type="entry name" value="primase_Cterm"/>
    <property type="match status" value="1"/>
</dbReference>